<feature type="chain" id="PRO_5039141532" evidence="3">
    <location>
        <begin position="26"/>
        <end position="410"/>
    </location>
</feature>
<dbReference type="InterPro" id="IPR029052">
    <property type="entry name" value="Metallo-depent_PP-like"/>
</dbReference>
<feature type="signal peptide" evidence="3">
    <location>
        <begin position="1"/>
        <end position="25"/>
    </location>
</feature>
<dbReference type="InterPro" id="IPR019079">
    <property type="entry name" value="Capsule_synth_CapA"/>
</dbReference>
<dbReference type="STRING" id="1194083.BN12_140016"/>
<feature type="region of interest" description="Disordered" evidence="2">
    <location>
        <begin position="30"/>
        <end position="62"/>
    </location>
</feature>
<dbReference type="SUPFAM" id="SSF56300">
    <property type="entry name" value="Metallo-dependent phosphatases"/>
    <property type="match status" value="1"/>
</dbReference>
<dbReference type="SMART" id="SM00854">
    <property type="entry name" value="PGA_cap"/>
    <property type="match status" value="1"/>
</dbReference>
<dbReference type="AlphaFoldDB" id="A0A077LTC6"/>
<gene>
    <name evidence="5" type="ORF">BN12_140016</name>
</gene>
<organism evidence="5 6">
    <name type="scientific">Nostocoides japonicum T1-X7</name>
    <dbReference type="NCBI Taxonomy" id="1194083"/>
    <lineage>
        <taxon>Bacteria</taxon>
        <taxon>Bacillati</taxon>
        <taxon>Actinomycetota</taxon>
        <taxon>Actinomycetes</taxon>
        <taxon>Micrococcales</taxon>
        <taxon>Intrasporangiaceae</taxon>
        <taxon>Nostocoides</taxon>
    </lineage>
</organism>
<protein>
    <submittedName>
        <fullName evidence="5">Putative enzyme of poly-gamma-glutamate biosynthesis (Capsule formation)</fullName>
    </submittedName>
</protein>
<feature type="compositionally biased region" description="Low complexity" evidence="2">
    <location>
        <begin position="42"/>
        <end position="61"/>
    </location>
</feature>
<evidence type="ECO:0000313" key="5">
    <source>
        <dbReference type="EMBL" id="CCH76688.1"/>
    </source>
</evidence>
<sequence>MARRRLPTTLAAVALAGAAAGCSLGARPDGAGTPAGPGGANGARTTTPTGSTSATTGADGSVRGRPFHLTIAAAGDVLAHSTVTKDARRYGTATGVTYDYAPMFARVAPILGRADLAICHMETPLSKNDTNLSVPGRLVFNTPHEMAAAVKGAGYDGCDFASNHTWDQGRAGLASTVSVLHAAGLQYAGPTADPKAPRSVAHYTTHGVRVAQLAYSYTVLNDWGPNTKTPPDAPWTAQSLWPARKAAGIIADARAAKRAGADIVVVSLHWGAEYITKPTKDQTSLAAALLASKDVDLILGTHVHVVQPCQTIHGKYVFYGLGNSLSNQAPSQAAGLRPETQEGMIATVTISRDDAGRVTESATYQPTRVKLEGHVIEPVTKASNATTWSRVVRGVSSLGSGKCSARPTGG</sequence>
<dbReference type="CDD" id="cd07381">
    <property type="entry name" value="MPP_CapA"/>
    <property type="match status" value="1"/>
</dbReference>
<evidence type="ECO:0000313" key="6">
    <source>
        <dbReference type="Proteomes" id="UP000035721"/>
    </source>
</evidence>
<proteinExistence type="inferred from homology"/>
<reference evidence="5 6" key="1">
    <citation type="journal article" date="2013" name="ISME J.">
        <title>A metabolic model for members of the genus Tetrasphaera involved in enhanced biological phosphorus removal.</title>
        <authorList>
            <person name="Kristiansen R."/>
            <person name="Nguyen H.T.T."/>
            <person name="Saunders A.M."/>
            <person name="Nielsen J.L."/>
            <person name="Wimmer R."/>
            <person name="Le V.Q."/>
            <person name="McIlroy S.J."/>
            <person name="Petrovski S."/>
            <person name="Seviour R.J."/>
            <person name="Calteau A."/>
            <person name="Nielsen K.L."/>
            <person name="Nielsen P.H."/>
        </authorList>
    </citation>
    <scope>NUCLEOTIDE SEQUENCE [LARGE SCALE GENOMIC DNA]</scope>
    <source>
        <strain evidence="5 6">T1-X7</strain>
    </source>
</reference>
<comment type="caution">
    <text evidence="5">The sequence shown here is derived from an EMBL/GenBank/DDBJ whole genome shotgun (WGS) entry which is preliminary data.</text>
</comment>
<evidence type="ECO:0000256" key="2">
    <source>
        <dbReference type="SAM" id="MobiDB-lite"/>
    </source>
</evidence>
<dbReference type="InterPro" id="IPR052169">
    <property type="entry name" value="CW_Biosynth-Accessory"/>
</dbReference>
<feature type="domain" description="Capsule synthesis protein CapA" evidence="4">
    <location>
        <begin position="70"/>
        <end position="328"/>
    </location>
</feature>
<dbReference type="Proteomes" id="UP000035721">
    <property type="component" value="Unassembled WGS sequence"/>
</dbReference>
<dbReference type="Gene3D" id="3.60.21.10">
    <property type="match status" value="1"/>
</dbReference>
<dbReference type="PANTHER" id="PTHR33393">
    <property type="entry name" value="POLYGLUTAMINE SYNTHESIS ACCESSORY PROTEIN RV0574C-RELATED"/>
    <property type="match status" value="1"/>
</dbReference>
<evidence type="ECO:0000256" key="1">
    <source>
        <dbReference type="ARBA" id="ARBA00005662"/>
    </source>
</evidence>
<keyword evidence="6" id="KW-1185">Reference proteome</keyword>
<comment type="similarity">
    <text evidence="1">Belongs to the CapA family.</text>
</comment>
<dbReference type="RefSeq" id="WP_048550027.1">
    <property type="nucleotide sequence ID" value="NZ_HF570958.1"/>
</dbReference>
<dbReference type="PROSITE" id="PS51257">
    <property type="entry name" value="PROKAR_LIPOPROTEIN"/>
    <property type="match status" value="1"/>
</dbReference>
<evidence type="ECO:0000259" key="4">
    <source>
        <dbReference type="SMART" id="SM00854"/>
    </source>
</evidence>
<dbReference type="EMBL" id="CAJB01000046">
    <property type="protein sequence ID" value="CCH76688.1"/>
    <property type="molecule type" value="Genomic_DNA"/>
</dbReference>
<keyword evidence="3" id="KW-0732">Signal</keyword>
<dbReference type="Pfam" id="PF09587">
    <property type="entry name" value="PGA_cap"/>
    <property type="match status" value="1"/>
</dbReference>
<evidence type="ECO:0000256" key="3">
    <source>
        <dbReference type="SAM" id="SignalP"/>
    </source>
</evidence>
<accession>A0A077LTC6</accession>
<dbReference type="PANTHER" id="PTHR33393:SF13">
    <property type="entry name" value="PGA BIOSYNTHESIS PROTEIN CAPA"/>
    <property type="match status" value="1"/>
</dbReference>
<name>A0A077LTC6_9MICO</name>
<dbReference type="OrthoDB" id="9810718at2"/>